<evidence type="ECO:0000313" key="4">
    <source>
        <dbReference type="EnsemblPlants" id="QL10p004627:mrna"/>
    </source>
</evidence>
<accession>A0A7N2RBE3</accession>
<dbReference type="InterPro" id="IPR023213">
    <property type="entry name" value="CAT-like_dom_sf"/>
</dbReference>
<comment type="similarity">
    <text evidence="1">Belongs to the plant acyltransferase family.</text>
</comment>
<sequence length="168" mass="19082">MRLSHKIADGTSLATFVNAWASMSRGVSEGNCATSPIKIEKDYGFLVSEIRNGITEINAEYVKKLQEGDGYLDLVKKGNNSRSIWVEVEFCNFSSWCKFPLYEVDFGMGKVSPCMPYKNLVFLLSTKDGGGIETWINMKEENIYMYIYIWSCLNIDPELLSFTSSIKY</sequence>
<reference evidence="4" key="2">
    <citation type="submission" date="2021-01" db="UniProtKB">
        <authorList>
            <consortium name="EnsemblPlants"/>
        </authorList>
    </citation>
    <scope>IDENTIFICATION</scope>
</reference>
<dbReference type="Pfam" id="PF02458">
    <property type="entry name" value="Transferase"/>
    <property type="match status" value="2"/>
</dbReference>
<dbReference type="Gene3D" id="3.30.559.10">
    <property type="entry name" value="Chloramphenicol acetyltransferase-like domain"/>
    <property type="match status" value="1"/>
</dbReference>
<dbReference type="PANTHER" id="PTHR31623">
    <property type="entry name" value="F21J9.9"/>
    <property type="match status" value="1"/>
</dbReference>
<keyword evidence="2" id="KW-0808">Transferase</keyword>
<keyword evidence="3" id="KW-0012">Acyltransferase</keyword>
<dbReference type="EnsemblPlants" id="QL10p004627:mrna">
    <property type="protein sequence ID" value="QL10p004627:mrna"/>
    <property type="gene ID" value="QL10p004627"/>
</dbReference>
<dbReference type="AlphaFoldDB" id="A0A7N2RBE3"/>
<dbReference type="Gramene" id="QL10p004627:mrna">
    <property type="protein sequence ID" value="QL10p004627:mrna"/>
    <property type="gene ID" value="QL10p004627"/>
</dbReference>
<evidence type="ECO:0000256" key="1">
    <source>
        <dbReference type="ARBA" id="ARBA00009861"/>
    </source>
</evidence>
<proteinExistence type="inferred from homology"/>
<evidence type="ECO:0000256" key="3">
    <source>
        <dbReference type="ARBA" id="ARBA00023315"/>
    </source>
</evidence>
<dbReference type="PANTHER" id="PTHR31623:SF17">
    <property type="entry name" value="F21J9.9"/>
    <property type="match status" value="1"/>
</dbReference>
<name>A0A7N2RBE3_QUELO</name>
<reference evidence="4 5" key="1">
    <citation type="journal article" date="2016" name="G3 (Bethesda)">
        <title>First Draft Assembly and Annotation of the Genome of a California Endemic Oak Quercus lobata Nee (Fagaceae).</title>
        <authorList>
            <person name="Sork V.L."/>
            <person name="Fitz-Gibbon S.T."/>
            <person name="Puiu D."/>
            <person name="Crepeau M."/>
            <person name="Gugger P.F."/>
            <person name="Sherman R."/>
            <person name="Stevens K."/>
            <person name="Langley C.H."/>
            <person name="Pellegrini M."/>
            <person name="Salzberg S.L."/>
        </authorList>
    </citation>
    <scope>NUCLEOTIDE SEQUENCE [LARGE SCALE GENOMIC DNA]</scope>
    <source>
        <strain evidence="4 5">cv. SW786</strain>
    </source>
</reference>
<evidence type="ECO:0000313" key="5">
    <source>
        <dbReference type="Proteomes" id="UP000594261"/>
    </source>
</evidence>
<organism evidence="4 5">
    <name type="scientific">Quercus lobata</name>
    <name type="common">Valley oak</name>
    <dbReference type="NCBI Taxonomy" id="97700"/>
    <lineage>
        <taxon>Eukaryota</taxon>
        <taxon>Viridiplantae</taxon>
        <taxon>Streptophyta</taxon>
        <taxon>Embryophyta</taxon>
        <taxon>Tracheophyta</taxon>
        <taxon>Spermatophyta</taxon>
        <taxon>Magnoliopsida</taxon>
        <taxon>eudicotyledons</taxon>
        <taxon>Gunneridae</taxon>
        <taxon>Pentapetalae</taxon>
        <taxon>rosids</taxon>
        <taxon>fabids</taxon>
        <taxon>Fagales</taxon>
        <taxon>Fagaceae</taxon>
        <taxon>Quercus</taxon>
    </lineage>
</organism>
<protein>
    <submittedName>
        <fullName evidence="4">Uncharacterized protein</fullName>
    </submittedName>
</protein>
<evidence type="ECO:0000256" key="2">
    <source>
        <dbReference type="ARBA" id="ARBA00022679"/>
    </source>
</evidence>
<dbReference type="GO" id="GO:0016746">
    <property type="term" value="F:acyltransferase activity"/>
    <property type="evidence" value="ECO:0007669"/>
    <property type="project" value="UniProtKB-KW"/>
</dbReference>
<dbReference type="InParanoid" id="A0A7N2RBE3"/>
<dbReference type="EMBL" id="LRBV02000010">
    <property type="status" value="NOT_ANNOTATED_CDS"/>
    <property type="molecule type" value="Genomic_DNA"/>
</dbReference>
<keyword evidence="5" id="KW-1185">Reference proteome</keyword>
<dbReference type="Proteomes" id="UP000594261">
    <property type="component" value="Chromosome 10"/>
</dbReference>